<organism evidence="1 2">
    <name type="scientific">Mucinivorans hirudinis</name>
    <dbReference type="NCBI Taxonomy" id="1433126"/>
    <lineage>
        <taxon>Bacteria</taxon>
        <taxon>Pseudomonadati</taxon>
        <taxon>Bacteroidota</taxon>
        <taxon>Bacteroidia</taxon>
        <taxon>Bacteroidales</taxon>
        <taxon>Rikenellaceae</taxon>
        <taxon>Mucinivorans</taxon>
    </lineage>
</organism>
<accession>A0A060R9Q2</accession>
<evidence type="ECO:0008006" key="3">
    <source>
        <dbReference type="Google" id="ProtNLM"/>
    </source>
</evidence>
<dbReference type="GO" id="GO:0003676">
    <property type="term" value="F:nucleic acid binding"/>
    <property type="evidence" value="ECO:0007669"/>
    <property type="project" value="InterPro"/>
</dbReference>
<dbReference type="HOGENOM" id="CLU_860027_0_0_10"/>
<dbReference type="Proteomes" id="UP000027616">
    <property type="component" value="Chromosome I"/>
</dbReference>
<dbReference type="STRING" id="1433126.BN938_2269"/>
<dbReference type="Gene3D" id="3.40.1350.10">
    <property type="match status" value="1"/>
</dbReference>
<sequence>MAKLFSSRDNKILMQVDKPEKDLRKIICGNWNSLFPQLVFIAEEFPLKGAVRSSGTSGFVDIVAYNPSSKRFVVFELKKDYDKNITDQAADYRDFMQEHFSDMYLNATQKYDITLPKFTELNQNQVEVILVAKKYSITQIERVKKIKENNFTLIKYFWFENDLIFIDYQNNDPDDIKIESTNTKKIADIKNIINQSPDYYEIEKFFGLKPKAKEAFTYFYDFLKGLTKVDIEAQQSKMKIVTEKTTFSAVGLGGKSGRKSILQINTNINILDLSEHAEIIYEDRYRGEGVKKKGSLGSERYEVFIRNMDEIREFCDFLKMKLS</sequence>
<dbReference type="AlphaFoldDB" id="A0A060R9Q2"/>
<evidence type="ECO:0000313" key="2">
    <source>
        <dbReference type="Proteomes" id="UP000027616"/>
    </source>
</evidence>
<dbReference type="EMBL" id="HG934468">
    <property type="protein sequence ID" value="CDN32341.1"/>
    <property type="molecule type" value="Genomic_DNA"/>
</dbReference>
<dbReference type="KEGG" id="rbc:BN938_2269"/>
<name>A0A060R9Q2_9BACT</name>
<gene>
    <name evidence="1" type="ORF">BN938_2269</name>
</gene>
<proteinExistence type="predicted"/>
<keyword evidence="2" id="KW-1185">Reference proteome</keyword>
<reference evidence="1 2" key="1">
    <citation type="journal article" date="2015" name="Genome Announc.">
        <title>Complete Genome Sequence of the Novel Leech Symbiont Mucinivorans hirudinis M3T.</title>
        <authorList>
            <person name="Nelson M.C."/>
            <person name="Bomar L."/>
            <person name="Graf J."/>
        </authorList>
    </citation>
    <scope>NUCLEOTIDE SEQUENCE [LARGE SCALE GENOMIC DNA]</scope>
    <source>
        <strain evidence="2">M3</strain>
    </source>
</reference>
<dbReference type="InterPro" id="IPR011856">
    <property type="entry name" value="tRNA_endonuc-like_dom_sf"/>
</dbReference>
<protein>
    <recommendedName>
        <fullName evidence="3">DUF5655 domain-containing protein</fullName>
    </recommendedName>
</protein>
<evidence type="ECO:0000313" key="1">
    <source>
        <dbReference type="EMBL" id="CDN32341.1"/>
    </source>
</evidence>